<protein>
    <submittedName>
        <fullName evidence="2">Uncharacterized protein</fullName>
    </submittedName>
</protein>
<keyword evidence="1" id="KW-1133">Transmembrane helix</keyword>
<evidence type="ECO:0000313" key="2">
    <source>
        <dbReference type="EMBL" id="NMH26569.1"/>
    </source>
</evidence>
<dbReference type="RefSeq" id="WP_169525500.1">
    <property type="nucleotide sequence ID" value="NZ_JAAMPU010000092.1"/>
</dbReference>
<dbReference type="EMBL" id="JAAMPU010000092">
    <property type="protein sequence ID" value="NMH26569.1"/>
    <property type="molecule type" value="Genomic_DNA"/>
</dbReference>
<dbReference type="AlphaFoldDB" id="A0A972FNM6"/>
<keyword evidence="3" id="KW-1185">Reference proteome</keyword>
<organism evidence="2 3">
    <name type="scientific">Flavobacterium silvaticum</name>
    <dbReference type="NCBI Taxonomy" id="1852020"/>
    <lineage>
        <taxon>Bacteria</taxon>
        <taxon>Pseudomonadati</taxon>
        <taxon>Bacteroidota</taxon>
        <taxon>Flavobacteriia</taxon>
        <taxon>Flavobacteriales</taxon>
        <taxon>Flavobacteriaceae</taxon>
        <taxon>Flavobacterium</taxon>
    </lineage>
</organism>
<sequence length="88" mass="10254">MFPFFKNLKINTDSKRNPSPKWLEKPDAFAAYCRFVPNPAAICRILPILPLFAGFVLLLFYFRFTLVSLLDKLTAGRYAKNRVKVKRE</sequence>
<accession>A0A972FNM6</accession>
<name>A0A972FNM6_9FLAO</name>
<feature type="transmembrane region" description="Helical" evidence="1">
    <location>
        <begin position="45"/>
        <end position="70"/>
    </location>
</feature>
<keyword evidence="1" id="KW-0472">Membrane</keyword>
<proteinExistence type="predicted"/>
<evidence type="ECO:0000256" key="1">
    <source>
        <dbReference type="SAM" id="Phobius"/>
    </source>
</evidence>
<evidence type="ECO:0000313" key="3">
    <source>
        <dbReference type="Proteomes" id="UP000712080"/>
    </source>
</evidence>
<reference evidence="2" key="1">
    <citation type="submission" date="2020-02" db="EMBL/GenBank/DDBJ databases">
        <title>Flavobacterium sp. genome.</title>
        <authorList>
            <person name="Jung H.S."/>
            <person name="Baek J.H."/>
            <person name="Jeon C.O."/>
        </authorList>
    </citation>
    <scope>NUCLEOTIDE SEQUENCE</scope>
    <source>
        <strain evidence="2">SE-s28</strain>
    </source>
</reference>
<comment type="caution">
    <text evidence="2">The sequence shown here is derived from an EMBL/GenBank/DDBJ whole genome shotgun (WGS) entry which is preliminary data.</text>
</comment>
<keyword evidence="1" id="KW-0812">Transmembrane</keyword>
<gene>
    <name evidence="2" type="ORF">G6047_00865</name>
</gene>
<dbReference type="Proteomes" id="UP000712080">
    <property type="component" value="Unassembled WGS sequence"/>
</dbReference>